<keyword evidence="1" id="KW-0732">Signal</keyword>
<dbReference type="Proteomes" id="UP000466794">
    <property type="component" value="Unassembled WGS sequence"/>
</dbReference>
<sequence length="348" mass="35940">MKKALCATTAAVALLLPTGCAFDPASIPVPGASVSGPTYAVHIEFANALNLPSQAKVVANGAKIGSLRTVRVIDPTSERPGRIDAVVDIQRAVRLPSATTAQLRQDTLLGDVFIGLTTPAGDFADPIPAGGTIPLAQTKPALQVEDLLAGLSGFVGGGALHQVEDIIDQANAALPADSRDTARIFDRIGGNVEDVSDHLAVLDEFLDAFQNDLDAVRGNPRELDALLSQQGAHDIPADVQALVNTLGIVGSLGDIGQALVPLAPLLRAGDATAKAFVPMLLANNPLDLSAPSNLNRLVALVDDRLVPFVEKGPKVNITGVTTGAGDAVSAEDRIDGIVRALRMIGVVR</sequence>
<keyword evidence="4" id="KW-1185">Reference proteome</keyword>
<dbReference type="Pfam" id="PF02470">
    <property type="entry name" value="MlaD"/>
    <property type="match status" value="1"/>
</dbReference>
<dbReference type="InterPro" id="IPR052336">
    <property type="entry name" value="MlaD_Phospholipid_Transporter"/>
</dbReference>
<protein>
    <submittedName>
        <fullName evidence="3">MCE family protein</fullName>
    </submittedName>
</protein>
<feature type="domain" description="Mce/MlaD" evidence="2">
    <location>
        <begin position="38"/>
        <end position="118"/>
    </location>
</feature>
<reference evidence="3 4" key="1">
    <citation type="submission" date="2019-12" db="EMBL/GenBank/DDBJ databases">
        <title>Nocardia sp. nov. ET3-3 isolated from soil.</title>
        <authorList>
            <person name="Kanchanasin P."/>
            <person name="Tanasupawat S."/>
            <person name="Yuki M."/>
            <person name="Kudo T."/>
        </authorList>
    </citation>
    <scope>NUCLEOTIDE SEQUENCE [LARGE SCALE GENOMIC DNA]</scope>
    <source>
        <strain evidence="3 4">ET3-3</strain>
    </source>
</reference>
<dbReference type="PANTHER" id="PTHR33371:SF4">
    <property type="entry name" value="INTERMEMBRANE PHOSPHOLIPID TRANSPORT SYSTEM BINDING PROTEIN MLAD"/>
    <property type="match status" value="1"/>
</dbReference>
<evidence type="ECO:0000313" key="4">
    <source>
        <dbReference type="Proteomes" id="UP000466794"/>
    </source>
</evidence>
<dbReference type="EMBL" id="WRPP01000001">
    <property type="protein sequence ID" value="MVU77212.1"/>
    <property type="molecule type" value="Genomic_DNA"/>
</dbReference>
<dbReference type="InterPro" id="IPR003399">
    <property type="entry name" value="Mce/MlaD"/>
</dbReference>
<dbReference type="PANTHER" id="PTHR33371">
    <property type="entry name" value="INTERMEMBRANE PHOSPHOLIPID TRANSPORT SYSTEM BINDING PROTEIN MLAD-RELATED"/>
    <property type="match status" value="1"/>
</dbReference>
<feature type="chain" id="PRO_5029866334" evidence="1">
    <location>
        <begin position="22"/>
        <end position="348"/>
    </location>
</feature>
<accession>A0A7K1US83</accession>
<evidence type="ECO:0000259" key="2">
    <source>
        <dbReference type="Pfam" id="PF02470"/>
    </source>
</evidence>
<dbReference type="AlphaFoldDB" id="A0A7K1US83"/>
<proteinExistence type="predicted"/>
<evidence type="ECO:0000256" key="1">
    <source>
        <dbReference type="SAM" id="SignalP"/>
    </source>
</evidence>
<organism evidence="3 4">
    <name type="scientific">Nocardia terrae</name>
    <dbReference type="NCBI Taxonomy" id="2675851"/>
    <lineage>
        <taxon>Bacteria</taxon>
        <taxon>Bacillati</taxon>
        <taxon>Actinomycetota</taxon>
        <taxon>Actinomycetes</taxon>
        <taxon>Mycobacteriales</taxon>
        <taxon>Nocardiaceae</taxon>
        <taxon>Nocardia</taxon>
    </lineage>
</organism>
<gene>
    <name evidence="3" type="ORF">GPX89_08120</name>
</gene>
<name>A0A7K1US83_9NOCA</name>
<dbReference type="RefSeq" id="WP_157386591.1">
    <property type="nucleotide sequence ID" value="NZ_WRPP01000001.1"/>
</dbReference>
<evidence type="ECO:0000313" key="3">
    <source>
        <dbReference type="EMBL" id="MVU77212.1"/>
    </source>
</evidence>
<comment type="caution">
    <text evidence="3">The sequence shown here is derived from an EMBL/GenBank/DDBJ whole genome shotgun (WGS) entry which is preliminary data.</text>
</comment>
<feature type="signal peptide" evidence="1">
    <location>
        <begin position="1"/>
        <end position="21"/>
    </location>
</feature>